<proteinExistence type="predicted"/>
<reference evidence="1 2" key="1">
    <citation type="submission" date="2016-07" db="EMBL/GenBank/DDBJ databases">
        <title>Draft genome of the white-rot fungus Obba rivulosa 3A-2.</title>
        <authorList>
            <consortium name="DOE Joint Genome Institute"/>
            <person name="Miettinen O."/>
            <person name="Riley R."/>
            <person name="Acob R."/>
            <person name="Barry K."/>
            <person name="Cullen D."/>
            <person name="De Vries R."/>
            <person name="Hainaut M."/>
            <person name="Hatakka A."/>
            <person name="Henrissat B."/>
            <person name="Hilden K."/>
            <person name="Kuo R."/>
            <person name="Labutti K."/>
            <person name="Lipzen A."/>
            <person name="Makela M.R."/>
            <person name="Sandor L."/>
            <person name="Spatafora J.W."/>
            <person name="Grigoriev I.V."/>
            <person name="Hibbett D.S."/>
        </authorList>
    </citation>
    <scope>NUCLEOTIDE SEQUENCE [LARGE SCALE GENOMIC DNA]</scope>
    <source>
        <strain evidence="1 2">3A-2</strain>
    </source>
</reference>
<dbReference type="AlphaFoldDB" id="A0A8E2DDB8"/>
<name>A0A8E2DDB8_9APHY</name>
<evidence type="ECO:0000313" key="2">
    <source>
        <dbReference type="Proteomes" id="UP000250043"/>
    </source>
</evidence>
<organism evidence="1 2">
    <name type="scientific">Obba rivulosa</name>
    <dbReference type="NCBI Taxonomy" id="1052685"/>
    <lineage>
        <taxon>Eukaryota</taxon>
        <taxon>Fungi</taxon>
        <taxon>Dikarya</taxon>
        <taxon>Basidiomycota</taxon>
        <taxon>Agaricomycotina</taxon>
        <taxon>Agaricomycetes</taxon>
        <taxon>Polyporales</taxon>
        <taxon>Gelatoporiaceae</taxon>
        <taxon>Obba</taxon>
    </lineage>
</organism>
<evidence type="ECO:0000313" key="1">
    <source>
        <dbReference type="EMBL" id="OCH83560.1"/>
    </source>
</evidence>
<gene>
    <name evidence="1" type="ORF">OBBRIDRAFT_892189</name>
</gene>
<accession>A0A8E2DDB8</accession>
<protein>
    <submittedName>
        <fullName evidence="1">Uncharacterized protein</fullName>
    </submittedName>
</protein>
<dbReference type="Proteomes" id="UP000250043">
    <property type="component" value="Unassembled WGS sequence"/>
</dbReference>
<dbReference type="EMBL" id="KV722993">
    <property type="protein sequence ID" value="OCH83560.1"/>
    <property type="molecule type" value="Genomic_DNA"/>
</dbReference>
<keyword evidence="2" id="KW-1185">Reference proteome</keyword>
<sequence length="154" mass="17807">MSYPRYVDVDLARRIEILVDHVDLPANCFPIAHVPLEAQWGGNAEDDPNLMGVDLSKVLCYCGRPIKVRMVVLIHSVWFYAPNEEPHRRVNMGFKFFRPLDLHCAQRVLFHKANPMFVPKESIATMYTARLISRRTKGELTQPFERVYDATTAF</sequence>